<gene>
    <name evidence="2" type="ORF">OESDEN_11213</name>
</gene>
<keyword evidence="3" id="KW-1185">Reference proteome</keyword>
<dbReference type="PANTHER" id="PTHR37442">
    <property type="entry name" value="F18A1.7 PROTEIN-RELATED"/>
    <property type="match status" value="1"/>
</dbReference>
<dbReference type="InterPro" id="IPR029153">
    <property type="entry name" value="CPG4"/>
</dbReference>
<feature type="domain" description="Chondroitin proteoglycan 4" evidence="1">
    <location>
        <begin position="5"/>
        <end position="54"/>
    </location>
</feature>
<dbReference type="PANTHER" id="PTHR37442:SF2">
    <property type="entry name" value="CHONDROITIN PROTEOGLYCAN 4"/>
    <property type="match status" value="1"/>
</dbReference>
<dbReference type="InterPro" id="IPR053123">
    <property type="entry name" value="CPG4-like"/>
</dbReference>
<evidence type="ECO:0000313" key="2">
    <source>
        <dbReference type="EMBL" id="KHJ88980.1"/>
    </source>
</evidence>
<accession>A0A0B1T0M1</accession>
<dbReference type="Pfam" id="PF15481">
    <property type="entry name" value="CPG4"/>
    <property type="match status" value="1"/>
</dbReference>
<dbReference type="OrthoDB" id="5854862at2759"/>
<dbReference type="Proteomes" id="UP000053660">
    <property type="component" value="Unassembled WGS sequence"/>
</dbReference>
<reference evidence="2 3" key="1">
    <citation type="submission" date="2014-03" db="EMBL/GenBank/DDBJ databases">
        <title>Draft genome of the hookworm Oesophagostomum dentatum.</title>
        <authorList>
            <person name="Mitreva M."/>
        </authorList>
    </citation>
    <scope>NUCLEOTIDE SEQUENCE [LARGE SCALE GENOMIC DNA]</scope>
    <source>
        <strain evidence="2 3">OD-Hann</strain>
    </source>
</reference>
<name>A0A0B1T0M1_OESDE</name>
<dbReference type="AlphaFoldDB" id="A0A0B1T0M1"/>
<evidence type="ECO:0000259" key="1">
    <source>
        <dbReference type="Pfam" id="PF15481"/>
    </source>
</evidence>
<sequence length="264" mass="29420">MVLHSHCGADSMFDSVTSGLKYMCKDQIEAFKALADCIDENSARVKKDCDTHCHSTSLATGLLLKDTVMTQLDHPLVSQSVNMRKIIEPHMTRLFFSEGCRIAECVMGCTRTKYNMLCEGTAGSIMLEMLTRPLSMDGEPFPTATHLASFLGGFFPRSCGFLTTSGGRNSFRIDPELDKEIKRMYSDKNRRSGTSLSDPLSEPIQIQNPFMELPEIFHRASPIDITPAPWVELLGSGNDVEEELKEEVCSFFSSNLKELKSPTK</sequence>
<organism evidence="2 3">
    <name type="scientific">Oesophagostomum dentatum</name>
    <name type="common">Nodular worm</name>
    <dbReference type="NCBI Taxonomy" id="61180"/>
    <lineage>
        <taxon>Eukaryota</taxon>
        <taxon>Metazoa</taxon>
        <taxon>Ecdysozoa</taxon>
        <taxon>Nematoda</taxon>
        <taxon>Chromadorea</taxon>
        <taxon>Rhabditida</taxon>
        <taxon>Rhabditina</taxon>
        <taxon>Rhabditomorpha</taxon>
        <taxon>Strongyloidea</taxon>
        <taxon>Strongylidae</taxon>
        <taxon>Oesophagostomum</taxon>
    </lineage>
</organism>
<proteinExistence type="predicted"/>
<evidence type="ECO:0000313" key="3">
    <source>
        <dbReference type="Proteomes" id="UP000053660"/>
    </source>
</evidence>
<dbReference type="EMBL" id="KN554908">
    <property type="protein sequence ID" value="KHJ88980.1"/>
    <property type="molecule type" value="Genomic_DNA"/>
</dbReference>
<protein>
    <recommendedName>
        <fullName evidence="1">Chondroitin proteoglycan 4 domain-containing protein</fullName>
    </recommendedName>
</protein>